<dbReference type="SUPFAM" id="SSF54695">
    <property type="entry name" value="POZ domain"/>
    <property type="match status" value="1"/>
</dbReference>
<protein>
    <recommendedName>
        <fullName evidence="1">BTB domain-containing protein</fullName>
    </recommendedName>
</protein>
<organism evidence="2 3">
    <name type="scientific">Jaapia argillacea MUCL 33604</name>
    <dbReference type="NCBI Taxonomy" id="933084"/>
    <lineage>
        <taxon>Eukaryota</taxon>
        <taxon>Fungi</taxon>
        <taxon>Dikarya</taxon>
        <taxon>Basidiomycota</taxon>
        <taxon>Agaricomycotina</taxon>
        <taxon>Agaricomycetes</taxon>
        <taxon>Agaricomycetidae</taxon>
        <taxon>Jaapiales</taxon>
        <taxon>Jaapiaceae</taxon>
        <taxon>Jaapia</taxon>
    </lineage>
</organism>
<dbReference type="EMBL" id="KL197714">
    <property type="protein sequence ID" value="KDQ60472.1"/>
    <property type="molecule type" value="Genomic_DNA"/>
</dbReference>
<dbReference type="HOGENOM" id="CLU_052397_0_1_1"/>
<dbReference type="InParanoid" id="A0A067QAF3"/>
<dbReference type="PROSITE" id="PS50097">
    <property type="entry name" value="BTB"/>
    <property type="match status" value="1"/>
</dbReference>
<dbReference type="Gene3D" id="3.30.710.10">
    <property type="entry name" value="Potassium Channel Kv1.1, Chain A"/>
    <property type="match status" value="1"/>
</dbReference>
<dbReference type="STRING" id="933084.A0A067QAF3"/>
<evidence type="ECO:0000259" key="1">
    <source>
        <dbReference type="PROSITE" id="PS50097"/>
    </source>
</evidence>
<dbReference type="AlphaFoldDB" id="A0A067QAF3"/>
<keyword evidence="3" id="KW-1185">Reference proteome</keyword>
<evidence type="ECO:0000313" key="2">
    <source>
        <dbReference type="EMBL" id="KDQ60472.1"/>
    </source>
</evidence>
<gene>
    <name evidence="2" type="ORF">JAAARDRAFT_607543</name>
</gene>
<dbReference type="OrthoDB" id="3357985at2759"/>
<dbReference type="Proteomes" id="UP000027265">
    <property type="component" value="Unassembled WGS sequence"/>
</dbReference>
<dbReference type="InterPro" id="IPR011333">
    <property type="entry name" value="SKP1/BTB/POZ_sf"/>
</dbReference>
<sequence length="298" mass="33039">MTDPRPTSPNSAKPPFNHPRADIILRSSDNVDFATFKSILFLSSPVFEDMFSMPQPPRRAGTQVDKDDIPVVDLSEDSRTLELLLGFCHPGDRPIIETVVEARNLLVAAMKYDIGFIRVASKERLLALEKSEPASLFAFACTHKIRDLAIDAAKLALQIPEPDLLPKNPSILPPEFFSISAGNLMHLLFYHRACVAVTAGIITTDLDLAAQPLPRCTSCGAHPQYVCSFWRDFQSRLLPTLRRRPSGETVMTIGRYLSISCSHCAGSDAIRNDANVCIKKMAVRVDDLINKVPLHLDF</sequence>
<evidence type="ECO:0000313" key="3">
    <source>
        <dbReference type="Proteomes" id="UP000027265"/>
    </source>
</evidence>
<dbReference type="InterPro" id="IPR000210">
    <property type="entry name" value="BTB/POZ_dom"/>
</dbReference>
<name>A0A067QAF3_9AGAM</name>
<accession>A0A067QAF3</accession>
<dbReference type="Pfam" id="PF00651">
    <property type="entry name" value="BTB"/>
    <property type="match status" value="1"/>
</dbReference>
<proteinExistence type="predicted"/>
<reference evidence="3" key="1">
    <citation type="journal article" date="2014" name="Proc. Natl. Acad. Sci. U.S.A.">
        <title>Extensive sampling of basidiomycete genomes demonstrates inadequacy of the white-rot/brown-rot paradigm for wood decay fungi.</title>
        <authorList>
            <person name="Riley R."/>
            <person name="Salamov A.A."/>
            <person name="Brown D.W."/>
            <person name="Nagy L.G."/>
            <person name="Floudas D."/>
            <person name="Held B.W."/>
            <person name="Levasseur A."/>
            <person name="Lombard V."/>
            <person name="Morin E."/>
            <person name="Otillar R."/>
            <person name="Lindquist E.A."/>
            <person name="Sun H."/>
            <person name="LaButti K.M."/>
            <person name="Schmutz J."/>
            <person name="Jabbour D."/>
            <person name="Luo H."/>
            <person name="Baker S.E."/>
            <person name="Pisabarro A.G."/>
            <person name="Walton J.D."/>
            <person name="Blanchette R.A."/>
            <person name="Henrissat B."/>
            <person name="Martin F."/>
            <person name="Cullen D."/>
            <person name="Hibbett D.S."/>
            <person name="Grigoriev I.V."/>
        </authorList>
    </citation>
    <scope>NUCLEOTIDE SEQUENCE [LARGE SCALE GENOMIC DNA]</scope>
    <source>
        <strain evidence="3">MUCL 33604</strain>
    </source>
</reference>
<dbReference type="SMART" id="SM00225">
    <property type="entry name" value="BTB"/>
    <property type="match status" value="1"/>
</dbReference>
<feature type="domain" description="BTB" evidence="1">
    <location>
        <begin position="21"/>
        <end position="97"/>
    </location>
</feature>